<dbReference type="Proteomes" id="UP001176521">
    <property type="component" value="Unassembled WGS sequence"/>
</dbReference>
<evidence type="ECO:0000256" key="3">
    <source>
        <dbReference type="ARBA" id="ARBA00021321"/>
    </source>
</evidence>
<dbReference type="AlphaFoldDB" id="A0AAN6GDQ8"/>
<dbReference type="GO" id="GO:0000462">
    <property type="term" value="P:maturation of SSU-rRNA from tricistronic rRNA transcript (SSU-rRNA, 5.8S rRNA, LSU-rRNA)"/>
    <property type="evidence" value="ECO:0007669"/>
    <property type="project" value="InterPro"/>
</dbReference>
<feature type="region of interest" description="Disordered" evidence="5">
    <location>
        <begin position="138"/>
        <end position="159"/>
    </location>
</feature>
<evidence type="ECO:0000256" key="2">
    <source>
        <dbReference type="ARBA" id="ARBA00011022"/>
    </source>
</evidence>
<feature type="compositionally biased region" description="Low complexity" evidence="5">
    <location>
        <begin position="20"/>
        <end position="30"/>
    </location>
</feature>
<name>A0AAN6GDQ8_9BASI</name>
<keyword evidence="7" id="KW-1185">Reference proteome</keyword>
<reference evidence="6" key="1">
    <citation type="journal article" date="2023" name="PhytoFront">
        <title>Draft Genome Resources of Seven Strains of Tilletia horrida, Causal Agent of Kernel Smut of Rice.</title>
        <authorList>
            <person name="Khanal S."/>
            <person name="Antony Babu S."/>
            <person name="Zhou X.G."/>
        </authorList>
    </citation>
    <scope>NUCLEOTIDE SEQUENCE</scope>
    <source>
        <strain evidence="6">TX3</strain>
    </source>
</reference>
<organism evidence="6 7">
    <name type="scientific">Tilletia horrida</name>
    <dbReference type="NCBI Taxonomy" id="155126"/>
    <lineage>
        <taxon>Eukaryota</taxon>
        <taxon>Fungi</taxon>
        <taxon>Dikarya</taxon>
        <taxon>Basidiomycota</taxon>
        <taxon>Ustilaginomycotina</taxon>
        <taxon>Exobasidiomycetes</taxon>
        <taxon>Tilletiales</taxon>
        <taxon>Tilletiaceae</taxon>
        <taxon>Tilletia</taxon>
    </lineage>
</organism>
<evidence type="ECO:0000313" key="7">
    <source>
        <dbReference type="Proteomes" id="UP001176521"/>
    </source>
</evidence>
<dbReference type="EMBL" id="JAPDMQ010000136">
    <property type="protein sequence ID" value="KAK0533480.1"/>
    <property type="molecule type" value="Genomic_DNA"/>
</dbReference>
<protein>
    <recommendedName>
        <fullName evidence="3">Ribosome biogenesis protein SLX9</fullName>
    </recommendedName>
</protein>
<proteinExistence type="inferred from homology"/>
<evidence type="ECO:0000256" key="5">
    <source>
        <dbReference type="SAM" id="MobiDB-lite"/>
    </source>
</evidence>
<feature type="region of interest" description="Disordered" evidence="5">
    <location>
        <begin position="1"/>
        <end position="116"/>
    </location>
</feature>
<comment type="subcellular location">
    <subcellularLocation>
        <location evidence="1">Nucleus</location>
        <location evidence="1">Nucleolus</location>
    </subcellularLocation>
</comment>
<feature type="compositionally biased region" description="Basic and acidic residues" evidence="5">
    <location>
        <begin position="62"/>
        <end position="73"/>
    </location>
</feature>
<comment type="similarity">
    <text evidence="2">Belongs to the SLX9 family.</text>
</comment>
<accession>A0AAN6GDQ8</accession>
<keyword evidence="4" id="KW-0539">Nucleus</keyword>
<dbReference type="GO" id="GO:0030686">
    <property type="term" value="C:90S preribosome"/>
    <property type="evidence" value="ECO:0007669"/>
    <property type="project" value="InterPro"/>
</dbReference>
<dbReference type="InterPro" id="IPR028160">
    <property type="entry name" value="Slx9-like"/>
</dbReference>
<gene>
    <name evidence="6" type="ORF">OC842_002960</name>
</gene>
<evidence type="ECO:0000256" key="4">
    <source>
        <dbReference type="ARBA" id="ARBA00023242"/>
    </source>
</evidence>
<evidence type="ECO:0000313" key="6">
    <source>
        <dbReference type="EMBL" id="KAK0533480.1"/>
    </source>
</evidence>
<evidence type="ECO:0000256" key="1">
    <source>
        <dbReference type="ARBA" id="ARBA00004604"/>
    </source>
</evidence>
<sequence length="226" mass="24327">MARAMDLPKRGAQPRKRSSLSKGVLASSSGIKNKGRGALGSLQSNGDEDDDGAGPSEPQLTKAEKRALKRSELMHSVGAPASQTQARLNSLPPYLLSKSATRRRKRKAREQLAGNVEGMRDVASAVEDVRVEQVEREREAERAGKIGAAPARAGVDGRHRLEEYEEGATGGSKPAISAKKRKKVLAEELGRQHHILSDPAFSKSPFAALRQHARNALAFSQEPPAD</sequence>
<dbReference type="Pfam" id="PF15341">
    <property type="entry name" value="SLX9"/>
    <property type="match status" value="1"/>
</dbReference>
<comment type="caution">
    <text evidence="6">The sequence shown here is derived from an EMBL/GenBank/DDBJ whole genome shotgun (WGS) entry which is preliminary data.</text>
</comment>
<dbReference type="GO" id="GO:0030688">
    <property type="term" value="C:preribosome, small subunit precursor"/>
    <property type="evidence" value="ECO:0007669"/>
    <property type="project" value="InterPro"/>
</dbReference>
<dbReference type="GO" id="GO:0005730">
    <property type="term" value="C:nucleolus"/>
    <property type="evidence" value="ECO:0007669"/>
    <property type="project" value="UniProtKB-SubCell"/>
</dbReference>